<dbReference type="PANTHER" id="PTHR44086">
    <property type="entry name" value="THIOSULFATE SULFURTRANSFERASE RDL2, MITOCHONDRIAL-RELATED"/>
    <property type="match status" value="1"/>
</dbReference>
<dbReference type="Pfam" id="PF00581">
    <property type="entry name" value="Rhodanese"/>
    <property type="match status" value="1"/>
</dbReference>
<feature type="non-terminal residue" evidence="2">
    <location>
        <position position="116"/>
    </location>
</feature>
<dbReference type="SMART" id="SM00450">
    <property type="entry name" value="RHOD"/>
    <property type="match status" value="1"/>
</dbReference>
<name>A0A0K2SX40_LEPSM</name>
<dbReference type="InterPro" id="IPR036873">
    <property type="entry name" value="Rhodanese-like_dom_sf"/>
</dbReference>
<evidence type="ECO:0000313" key="2">
    <source>
        <dbReference type="EMBL" id="CDW18100.1"/>
    </source>
</evidence>
<evidence type="ECO:0000259" key="1">
    <source>
        <dbReference type="PROSITE" id="PS50206"/>
    </source>
</evidence>
<dbReference type="OrthoDB" id="566238at2759"/>
<feature type="domain" description="Rhodanese" evidence="1">
    <location>
        <begin position="16"/>
        <end position="116"/>
    </location>
</feature>
<dbReference type="EMBL" id="HACA01000739">
    <property type="protein sequence ID" value="CDW18100.1"/>
    <property type="molecule type" value="Transcribed_RNA"/>
</dbReference>
<dbReference type="PROSITE" id="PS50206">
    <property type="entry name" value="RHODANESE_3"/>
    <property type="match status" value="1"/>
</dbReference>
<reference evidence="2" key="1">
    <citation type="submission" date="2014-05" db="EMBL/GenBank/DDBJ databases">
        <authorList>
            <person name="Chronopoulou M."/>
        </authorList>
    </citation>
    <scope>NUCLEOTIDE SEQUENCE</scope>
    <source>
        <tissue evidence="2">Whole organism</tissue>
    </source>
</reference>
<gene>
    <name evidence="2" type="primary">Dper\GL24425</name>
</gene>
<accession>A0A0K2SX40</accession>
<proteinExistence type="predicted"/>
<organism evidence="2">
    <name type="scientific">Lepeophtheirus salmonis</name>
    <name type="common">Salmon louse</name>
    <name type="synonym">Caligus salmonis</name>
    <dbReference type="NCBI Taxonomy" id="72036"/>
    <lineage>
        <taxon>Eukaryota</taxon>
        <taxon>Metazoa</taxon>
        <taxon>Ecdysozoa</taxon>
        <taxon>Arthropoda</taxon>
        <taxon>Crustacea</taxon>
        <taxon>Multicrustacea</taxon>
        <taxon>Hexanauplia</taxon>
        <taxon>Copepoda</taxon>
        <taxon>Siphonostomatoida</taxon>
        <taxon>Caligidae</taxon>
        <taxon>Lepeophtheirus</taxon>
    </lineage>
</organism>
<dbReference type="PANTHER" id="PTHR44086:SF10">
    <property type="entry name" value="THIOSULFATE SULFURTRANSFERASE_RHODANESE-LIKE DOMAIN-CONTAINING PROTEIN 3"/>
    <property type="match status" value="1"/>
</dbReference>
<dbReference type="SUPFAM" id="SSF52821">
    <property type="entry name" value="Rhodanese/Cell cycle control phosphatase"/>
    <property type="match status" value="1"/>
</dbReference>
<sequence length="116" mass="12940">MEFKEIDYDGVVKGLENDSIFLLGVRNPSELKEEGTIEKSHNIPLPDLEEALDFDEDKFASTYGFKHLKSVDKPIVVYCKLGGRATKAASLLKSKLNLENVQVYKGSFTDWLAKGG</sequence>
<dbReference type="Gene3D" id="3.40.250.10">
    <property type="entry name" value="Rhodanese-like domain"/>
    <property type="match status" value="1"/>
</dbReference>
<protein>
    <recommendedName>
        <fullName evidence="1">Rhodanese domain-containing protein</fullName>
    </recommendedName>
</protein>
<dbReference type="AlphaFoldDB" id="A0A0K2SX40"/>
<dbReference type="InterPro" id="IPR001763">
    <property type="entry name" value="Rhodanese-like_dom"/>
</dbReference>